<dbReference type="Pfam" id="PF01957">
    <property type="entry name" value="NfeD"/>
    <property type="match status" value="1"/>
</dbReference>
<comment type="subcellular location">
    <subcellularLocation>
        <location evidence="1">Membrane</location>
        <topology evidence="1">Multi-pass membrane protein</topology>
    </subcellularLocation>
</comment>
<evidence type="ECO:0000259" key="6">
    <source>
        <dbReference type="Pfam" id="PF01957"/>
    </source>
</evidence>
<keyword evidence="2 5" id="KW-0812">Transmembrane</keyword>
<reference evidence="8 9" key="1">
    <citation type="submission" date="2023-06" db="EMBL/GenBank/DDBJ databases">
        <title>Genome sequence of Methancorpusculaceae sp. Cs1.</title>
        <authorList>
            <person name="Protasov E."/>
            <person name="Platt K."/>
            <person name="Poehlein A."/>
            <person name="Daniel R."/>
            <person name="Brune A."/>
        </authorList>
    </citation>
    <scope>NUCLEOTIDE SEQUENCE [LARGE SCALE GENOMIC DNA]</scope>
    <source>
        <strain evidence="8 9">Cs1</strain>
    </source>
</reference>
<name>A0AAE4SAU4_9EURY</name>
<dbReference type="Proteomes" id="UP001283212">
    <property type="component" value="Unassembled WGS sequence"/>
</dbReference>
<protein>
    <recommendedName>
        <fullName evidence="10">NfeD-like C-terminal domain-containing protein</fullName>
    </recommendedName>
</protein>
<evidence type="ECO:0000256" key="3">
    <source>
        <dbReference type="ARBA" id="ARBA00022989"/>
    </source>
</evidence>
<dbReference type="SUPFAM" id="SSF141322">
    <property type="entry name" value="NfeD domain-like"/>
    <property type="match status" value="1"/>
</dbReference>
<keyword evidence="9" id="KW-1185">Reference proteome</keyword>
<organism evidence="8 9">
    <name type="scientific">Methanorbis rubei</name>
    <dbReference type="NCBI Taxonomy" id="3028300"/>
    <lineage>
        <taxon>Archaea</taxon>
        <taxon>Methanobacteriati</taxon>
        <taxon>Methanobacteriota</taxon>
        <taxon>Stenosarchaea group</taxon>
        <taxon>Methanomicrobia</taxon>
        <taxon>Methanomicrobiales</taxon>
        <taxon>Methanocorpusculaceae</taxon>
        <taxon>Methanorbis</taxon>
    </lineage>
</organism>
<dbReference type="AlphaFoldDB" id="A0AAE4SAU4"/>
<dbReference type="EMBL" id="JAWDKB010000002">
    <property type="protein sequence ID" value="MDV0443177.1"/>
    <property type="molecule type" value="Genomic_DNA"/>
</dbReference>
<feature type="transmembrane region" description="Helical" evidence="5">
    <location>
        <begin position="110"/>
        <end position="131"/>
    </location>
</feature>
<feature type="transmembrane region" description="Helical" evidence="5">
    <location>
        <begin position="37"/>
        <end position="54"/>
    </location>
</feature>
<accession>A0AAE4SAU4</accession>
<feature type="transmembrane region" description="Helical" evidence="5">
    <location>
        <begin position="84"/>
        <end position="104"/>
    </location>
</feature>
<dbReference type="Pfam" id="PF24961">
    <property type="entry name" value="NfeD_membrane"/>
    <property type="match status" value="1"/>
</dbReference>
<gene>
    <name evidence="8" type="ORF">McpCs1_05450</name>
</gene>
<evidence type="ECO:0000313" key="9">
    <source>
        <dbReference type="Proteomes" id="UP001283212"/>
    </source>
</evidence>
<dbReference type="GO" id="GO:0005886">
    <property type="term" value="C:plasma membrane"/>
    <property type="evidence" value="ECO:0007669"/>
    <property type="project" value="TreeGrafter"/>
</dbReference>
<dbReference type="Gene3D" id="2.40.50.140">
    <property type="entry name" value="Nucleic acid-binding proteins"/>
    <property type="match status" value="1"/>
</dbReference>
<dbReference type="PANTHER" id="PTHR33507:SF3">
    <property type="entry name" value="INNER MEMBRANE PROTEIN YBBJ"/>
    <property type="match status" value="1"/>
</dbReference>
<comment type="caution">
    <text evidence="8">The sequence shown here is derived from an EMBL/GenBank/DDBJ whole genome shotgun (WGS) entry which is preliminary data.</text>
</comment>
<dbReference type="InterPro" id="IPR012340">
    <property type="entry name" value="NA-bd_OB-fold"/>
</dbReference>
<evidence type="ECO:0000256" key="2">
    <source>
        <dbReference type="ARBA" id="ARBA00022692"/>
    </source>
</evidence>
<dbReference type="InterPro" id="IPR052165">
    <property type="entry name" value="Membrane_assoc_protease"/>
</dbReference>
<dbReference type="InterPro" id="IPR002810">
    <property type="entry name" value="NfeD-like_C"/>
</dbReference>
<dbReference type="PANTHER" id="PTHR33507">
    <property type="entry name" value="INNER MEMBRANE PROTEIN YBBJ"/>
    <property type="match status" value="1"/>
</dbReference>
<evidence type="ECO:0000256" key="5">
    <source>
        <dbReference type="SAM" id="Phobius"/>
    </source>
</evidence>
<evidence type="ECO:0000313" key="8">
    <source>
        <dbReference type="EMBL" id="MDV0443177.1"/>
    </source>
</evidence>
<keyword evidence="4 5" id="KW-0472">Membrane</keyword>
<evidence type="ECO:0000256" key="1">
    <source>
        <dbReference type="ARBA" id="ARBA00004141"/>
    </source>
</evidence>
<feature type="transmembrane region" description="Helical" evidence="5">
    <location>
        <begin position="60"/>
        <end position="77"/>
    </location>
</feature>
<dbReference type="InterPro" id="IPR056739">
    <property type="entry name" value="NfeD_membrane"/>
</dbReference>
<evidence type="ECO:0000259" key="7">
    <source>
        <dbReference type="Pfam" id="PF24961"/>
    </source>
</evidence>
<feature type="domain" description="NfeD integral membrane" evidence="7">
    <location>
        <begin position="35"/>
        <end position="127"/>
    </location>
</feature>
<proteinExistence type="predicted"/>
<sequence>MFAKMNKKIFFRAFRLRRHSPCIPWLLKRDPQHKPNLTLPFIASCLLLLDYTMLETLLDPSVLPWVLIVAGAIFLVIEATTPGFFMAVPGTAMIVLGLMVLAGVDIFASPIGVGVAVLAAIVAAVISVLLYRRLSPDQEPITTGRDSLIGKTGHVVVEVVPDTISGKVDIAGVVWSAKSTGAKIAAGTKIQVTAASGVHITVEEVS</sequence>
<feature type="domain" description="NfeD-like C-terminal" evidence="6">
    <location>
        <begin position="146"/>
        <end position="203"/>
    </location>
</feature>
<evidence type="ECO:0008006" key="10">
    <source>
        <dbReference type="Google" id="ProtNLM"/>
    </source>
</evidence>
<keyword evidence="3 5" id="KW-1133">Transmembrane helix</keyword>
<evidence type="ECO:0000256" key="4">
    <source>
        <dbReference type="ARBA" id="ARBA00023136"/>
    </source>
</evidence>